<dbReference type="EMBL" id="JAHSQO010000001">
    <property type="protein sequence ID" value="MBY8914963.1"/>
    <property type="molecule type" value="Genomic_DNA"/>
</dbReference>
<dbReference type="Pfam" id="PF08281">
    <property type="entry name" value="Sigma70_r4_2"/>
    <property type="match status" value="1"/>
</dbReference>
<dbReference type="RefSeq" id="WP_223004282.1">
    <property type="nucleotide sequence ID" value="NZ_JAHSQO010000001.1"/>
</dbReference>
<dbReference type="InterPro" id="IPR014284">
    <property type="entry name" value="RNA_pol_sigma-70_dom"/>
</dbReference>
<dbReference type="InterPro" id="IPR007627">
    <property type="entry name" value="RNA_pol_sigma70_r2"/>
</dbReference>
<keyword evidence="8" id="KW-1185">Reference proteome</keyword>
<dbReference type="NCBIfam" id="NF008888">
    <property type="entry name" value="PRK11922.1"/>
    <property type="match status" value="1"/>
</dbReference>
<keyword evidence="2" id="KW-0805">Transcription regulation</keyword>
<dbReference type="Gene3D" id="1.10.1740.10">
    <property type="match status" value="1"/>
</dbReference>
<dbReference type="Proteomes" id="UP000777661">
    <property type="component" value="Unassembled WGS sequence"/>
</dbReference>
<dbReference type="PANTHER" id="PTHR43133:SF51">
    <property type="entry name" value="RNA POLYMERASE SIGMA FACTOR"/>
    <property type="match status" value="1"/>
</dbReference>
<evidence type="ECO:0000256" key="3">
    <source>
        <dbReference type="ARBA" id="ARBA00023082"/>
    </source>
</evidence>
<keyword evidence="4" id="KW-0804">Transcription</keyword>
<sequence>MSAQAQRRASATPGLAQSSEGQLVAAALSRDEAAIRELIRRMNPRLFRVARGIVSSDAEAEEAVQETYLSAFTRLGEFQGRSSFSTWVTRIAINNALMLQRKVRPQEEFDTVSEASNPQIVNFPGCDLNDPEASTGRSQLRSLLEQAVSNLPADLRLPLLLHETEGLKVRAIAELLNLNVVTVRTRLYRARRQMRTELEAQLERGFDSIFPFDGARCAGMADRVVARLQD</sequence>
<dbReference type="InterPro" id="IPR036388">
    <property type="entry name" value="WH-like_DNA-bd_sf"/>
</dbReference>
<dbReference type="Gene3D" id="1.10.10.10">
    <property type="entry name" value="Winged helix-like DNA-binding domain superfamily/Winged helix DNA-binding domain"/>
    <property type="match status" value="1"/>
</dbReference>
<accession>A0ABS7R670</accession>
<evidence type="ECO:0000256" key="1">
    <source>
        <dbReference type="ARBA" id="ARBA00010641"/>
    </source>
</evidence>
<feature type="domain" description="RNA polymerase sigma factor 70 region 4 type 2" evidence="6">
    <location>
        <begin position="143"/>
        <end position="194"/>
    </location>
</feature>
<keyword evidence="3" id="KW-0731">Sigma factor</keyword>
<dbReference type="InterPro" id="IPR039425">
    <property type="entry name" value="RNA_pol_sigma-70-like"/>
</dbReference>
<gene>
    <name evidence="7" type="ORF">KVG22_00050</name>
</gene>
<dbReference type="InterPro" id="IPR013324">
    <property type="entry name" value="RNA_pol_sigma_r3/r4-like"/>
</dbReference>
<dbReference type="PANTHER" id="PTHR43133">
    <property type="entry name" value="RNA POLYMERASE ECF-TYPE SIGMA FACTO"/>
    <property type="match status" value="1"/>
</dbReference>
<comment type="similarity">
    <text evidence="1">Belongs to the sigma-70 factor family. ECF subfamily.</text>
</comment>
<reference evidence="7 8" key="1">
    <citation type="submission" date="2021-06" db="EMBL/GenBank/DDBJ databases">
        <title>Nitratireductor porphyridii sp. nov., isolated from a small marine red alga, Porphyridium purpureum in South Korea.</title>
        <authorList>
            <person name="Kim K.H."/>
            <person name="Kristyanto S."/>
            <person name="Jeon C.O."/>
        </authorList>
    </citation>
    <scope>NUCLEOTIDE SEQUENCE [LARGE SCALE GENOMIC DNA]</scope>
    <source>
        <strain evidence="7 8">R6</strain>
    </source>
</reference>
<dbReference type="CDD" id="cd06171">
    <property type="entry name" value="Sigma70_r4"/>
    <property type="match status" value="1"/>
</dbReference>
<dbReference type="Pfam" id="PF04542">
    <property type="entry name" value="Sigma70_r2"/>
    <property type="match status" value="1"/>
</dbReference>
<protein>
    <submittedName>
        <fullName evidence="7">RNA polymerase sigma factor</fullName>
    </submittedName>
</protein>
<evidence type="ECO:0000259" key="6">
    <source>
        <dbReference type="Pfam" id="PF08281"/>
    </source>
</evidence>
<evidence type="ECO:0000313" key="8">
    <source>
        <dbReference type="Proteomes" id="UP000777661"/>
    </source>
</evidence>
<evidence type="ECO:0000259" key="5">
    <source>
        <dbReference type="Pfam" id="PF04542"/>
    </source>
</evidence>
<name>A0ABS7R670_9HYPH</name>
<evidence type="ECO:0000256" key="2">
    <source>
        <dbReference type="ARBA" id="ARBA00023015"/>
    </source>
</evidence>
<dbReference type="SUPFAM" id="SSF88659">
    <property type="entry name" value="Sigma3 and sigma4 domains of RNA polymerase sigma factors"/>
    <property type="match status" value="1"/>
</dbReference>
<organism evidence="7 8">
    <name type="scientific">Nitratireductor rhodophyticola</name>
    <dbReference type="NCBI Taxonomy" id="2854036"/>
    <lineage>
        <taxon>Bacteria</taxon>
        <taxon>Pseudomonadati</taxon>
        <taxon>Pseudomonadota</taxon>
        <taxon>Alphaproteobacteria</taxon>
        <taxon>Hyphomicrobiales</taxon>
        <taxon>Phyllobacteriaceae</taxon>
        <taxon>Nitratireductor</taxon>
    </lineage>
</organism>
<comment type="caution">
    <text evidence="7">The sequence shown here is derived from an EMBL/GenBank/DDBJ whole genome shotgun (WGS) entry which is preliminary data.</text>
</comment>
<dbReference type="InterPro" id="IPR013325">
    <property type="entry name" value="RNA_pol_sigma_r2"/>
</dbReference>
<dbReference type="SUPFAM" id="SSF88946">
    <property type="entry name" value="Sigma2 domain of RNA polymerase sigma factors"/>
    <property type="match status" value="1"/>
</dbReference>
<evidence type="ECO:0000256" key="4">
    <source>
        <dbReference type="ARBA" id="ARBA00023163"/>
    </source>
</evidence>
<proteinExistence type="inferred from homology"/>
<dbReference type="NCBIfam" id="TIGR02937">
    <property type="entry name" value="sigma70-ECF"/>
    <property type="match status" value="1"/>
</dbReference>
<feature type="domain" description="RNA polymerase sigma-70 region 2" evidence="5">
    <location>
        <begin position="38"/>
        <end position="102"/>
    </location>
</feature>
<dbReference type="InterPro" id="IPR013249">
    <property type="entry name" value="RNA_pol_sigma70_r4_t2"/>
</dbReference>
<evidence type="ECO:0000313" key="7">
    <source>
        <dbReference type="EMBL" id="MBY8914963.1"/>
    </source>
</evidence>